<dbReference type="PANTHER" id="PTHR15020:SF50">
    <property type="entry name" value="UPF0659 PROTEIN YMR090W"/>
    <property type="match status" value="1"/>
</dbReference>
<accession>A0A4P6ZLG8</accession>
<dbReference type="RefSeq" id="WP_133442152.1">
    <property type="nucleotide sequence ID" value="NZ_CP034726.1"/>
</dbReference>
<organism evidence="2 3">
    <name type="scientific">Acetilactobacillus jinshanensis</name>
    <dbReference type="NCBI Taxonomy" id="1720083"/>
    <lineage>
        <taxon>Bacteria</taxon>
        <taxon>Bacillati</taxon>
        <taxon>Bacillota</taxon>
        <taxon>Bacilli</taxon>
        <taxon>Lactobacillales</taxon>
        <taxon>Lactobacillaceae</taxon>
        <taxon>Acetilactobacillus</taxon>
    </lineage>
</organism>
<name>A0A4P6ZLG8_9LACO</name>
<dbReference type="SUPFAM" id="SSF51735">
    <property type="entry name" value="NAD(P)-binding Rossmann-fold domains"/>
    <property type="match status" value="1"/>
</dbReference>
<reference evidence="3" key="1">
    <citation type="submission" date="2018-12" db="EMBL/GenBank/DDBJ databases">
        <title>A new species of lactobacillus.</title>
        <authorList>
            <person name="Jian Y."/>
            <person name="Xin L."/>
            <person name="Hong Z.J."/>
            <person name="Ming L.Z."/>
            <person name="Hong X.Z."/>
        </authorList>
    </citation>
    <scope>NUCLEOTIDE SEQUENCE [LARGE SCALE GENOMIC DNA]</scope>
    <source>
        <strain evidence="3">HSLZ-75</strain>
    </source>
</reference>
<dbReference type="InterPro" id="IPR036291">
    <property type="entry name" value="NAD(P)-bd_dom_sf"/>
</dbReference>
<sequence length="219" mass="23889">MNVFVIGAHGHVGHTTALKLVNKGNHVMAGVRNESEFTSLPKSKLITPIKFDLTKSIQDMTRIFKDNHVDAVIFSAGAGGGVSPETTLKVDLDGAVKSIKAAKNAGITRYLMVSAAGSDNRKVWNTKFGNFPMYTYYLSKHYADLYLHNSGLNYTILHPVALSNHAETNKIQLNPKDLTKASVSRADVANVLVETLSNPKTYKKDYTFSSGPVSITKAF</sequence>
<evidence type="ECO:0000259" key="1">
    <source>
        <dbReference type="Pfam" id="PF13460"/>
    </source>
</evidence>
<dbReference type="AlphaFoldDB" id="A0A4P6ZLG8"/>
<gene>
    <name evidence="2" type="ORF">ELX58_05500</name>
</gene>
<evidence type="ECO:0000313" key="3">
    <source>
        <dbReference type="Proteomes" id="UP000294321"/>
    </source>
</evidence>
<proteinExistence type="predicted"/>
<dbReference type="PANTHER" id="PTHR15020">
    <property type="entry name" value="FLAVIN REDUCTASE-RELATED"/>
    <property type="match status" value="1"/>
</dbReference>
<dbReference type="CDD" id="cd05243">
    <property type="entry name" value="SDR_a5"/>
    <property type="match status" value="1"/>
</dbReference>
<dbReference type="Gene3D" id="3.40.50.720">
    <property type="entry name" value="NAD(P)-binding Rossmann-like Domain"/>
    <property type="match status" value="1"/>
</dbReference>
<feature type="domain" description="NAD(P)-binding" evidence="1">
    <location>
        <begin position="7"/>
        <end position="199"/>
    </location>
</feature>
<dbReference type="Pfam" id="PF13460">
    <property type="entry name" value="NAD_binding_10"/>
    <property type="match status" value="1"/>
</dbReference>
<keyword evidence="3" id="KW-1185">Reference proteome</keyword>
<dbReference type="InterPro" id="IPR016040">
    <property type="entry name" value="NAD(P)-bd_dom"/>
</dbReference>
<dbReference type="Proteomes" id="UP000294321">
    <property type="component" value="Chromosome"/>
</dbReference>
<dbReference type="EMBL" id="CP034726">
    <property type="protein sequence ID" value="QBP18594.1"/>
    <property type="molecule type" value="Genomic_DNA"/>
</dbReference>
<dbReference type="OrthoDB" id="9785372at2"/>
<evidence type="ECO:0000313" key="2">
    <source>
        <dbReference type="EMBL" id="QBP18594.1"/>
    </source>
</evidence>
<dbReference type="KEGG" id="lji:ELX58_05500"/>
<protein>
    <submittedName>
        <fullName evidence="2">NAD(P)-dependent oxidoreductase</fullName>
    </submittedName>
</protein>